<sequence length="81" mass="9347">MRRGCISLGEVQCDECHRTIPHPERYLAIDEKDGVEDEEGETYRYCVECCLKKGYACYKTEKGERILTFFGKQKAGSLECE</sequence>
<reference evidence="1" key="1">
    <citation type="journal article" date="2014" name="Front. Microbiol.">
        <title>High frequency of phylogenetically diverse reductive dehalogenase-homologous genes in deep subseafloor sedimentary metagenomes.</title>
        <authorList>
            <person name="Kawai M."/>
            <person name="Futagami T."/>
            <person name="Toyoda A."/>
            <person name="Takaki Y."/>
            <person name="Nishi S."/>
            <person name="Hori S."/>
            <person name="Arai W."/>
            <person name="Tsubouchi T."/>
            <person name="Morono Y."/>
            <person name="Uchiyama I."/>
            <person name="Ito T."/>
            <person name="Fujiyama A."/>
            <person name="Inagaki F."/>
            <person name="Takami H."/>
        </authorList>
    </citation>
    <scope>NUCLEOTIDE SEQUENCE</scope>
    <source>
        <strain evidence="1">Expedition CK06-06</strain>
    </source>
</reference>
<proteinExistence type="predicted"/>
<dbReference type="AlphaFoldDB" id="X1Q7P7"/>
<name>X1Q7P7_9ZZZZ</name>
<accession>X1Q7P7</accession>
<dbReference type="EMBL" id="BARV01040098">
    <property type="protein sequence ID" value="GAI50796.1"/>
    <property type="molecule type" value="Genomic_DNA"/>
</dbReference>
<comment type="caution">
    <text evidence="1">The sequence shown here is derived from an EMBL/GenBank/DDBJ whole genome shotgun (WGS) entry which is preliminary data.</text>
</comment>
<gene>
    <name evidence="1" type="ORF">S06H3_61225</name>
</gene>
<evidence type="ECO:0000313" key="1">
    <source>
        <dbReference type="EMBL" id="GAI50796.1"/>
    </source>
</evidence>
<protein>
    <submittedName>
        <fullName evidence="1">Uncharacterized protein</fullName>
    </submittedName>
</protein>
<organism evidence="1">
    <name type="scientific">marine sediment metagenome</name>
    <dbReference type="NCBI Taxonomy" id="412755"/>
    <lineage>
        <taxon>unclassified sequences</taxon>
        <taxon>metagenomes</taxon>
        <taxon>ecological metagenomes</taxon>
    </lineage>
</organism>